<protein>
    <submittedName>
        <fullName evidence="1">Uncharacterized protein</fullName>
    </submittedName>
</protein>
<dbReference type="Pfam" id="PF14078">
    <property type="entry name" value="DUF4259"/>
    <property type="match status" value="1"/>
</dbReference>
<dbReference type="EMBL" id="BOOK01000047">
    <property type="protein sequence ID" value="GII04201.1"/>
    <property type="molecule type" value="Genomic_DNA"/>
</dbReference>
<proteinExistence type="predicted"/>
<name>A0A8J3T4C8_9ACTN</name>
<keyword evidence="2" id="KW-1185">Reference proteome</keyword>
<dbReference type="InterPro" id="IPR025355">
    <property type="entry name" value="DUF4259"/>
</dbReference>
<dbReference type="RefSeq" id="WP_203878463.1">
    <property type="nucleotide sequence ID" value="NZ_BOOK01000047.1"/>
</dbReference>
<reference evidence="1" key="1">
    <citation type="submission" date="2021-01" db="EMBL/GenBank/DDBJ databases">
        <title>Whole genome shotgun sequence of Planobispora takensis NBRC 109077.</title>
        <authorList>
            <person name="Komaki H."/>
            <person name="Tamura T."/>
        </authorList>
    </citation>
    <scope>NUCLEOTIDE SEQUENCE</scope>
    <source>
        <strain evidence="1">NBRC 109077</strain>
    </source>
</reference>
<evidence type="ECO:0000313" key="2">
    <source>
        <dbReference type="Proteomes" id="UP000634476"/>
    </source>
</evidence>
<organism evidence="1 2">
    <name type="scientific">Planobispora takensis</name>
    <dbReference type="NCBI Taxonomy" id="1367882"/>
    <lineage>
        <taxon>Bacteria</taxon>
        <taxon>Bacillati</taxon>
        <taxon>Actinomycetota</taxon>
        <taxon>Actinomycetes</taxon>
        <taxon>Streptosporangiales</taxon>
        <taxon>Streptosporangiaceae</taxon>
        <taxon>Planobispora</taxon>
    </lineage>
</organism>
<evidence type="ECO:0000313" key="1">
    <source>
        <dbReference type="EMBL" id="GII04201.1"/>
    </source>
</evidence>
<gene>
    <name evidence="1" type="ORF">Pta02_62090</name>
</gene>
<accession>A0A8J3T4C8</accession>
<dbReference type="Proteomes" id="UP000634476">
    <property type="component" value="Unassembled WGS sequence"/>
</dbReference>
<comment type="caution">
    <text evidence="1">The sequence shown here is derived from an EMBL/GenBank/DDBJ whole genome shotgun (WGS) entry which is preliminary data.</text>
</comment>
<dbReference type="AlphaFoldDB" id="A0A8J3T4C8"/>
<sequence length="272" mass="29775">MDDRTPFFEGSFDSDEAADAVADLEQSDDIATAMTGMLDEFVRDSKDYDEEGQAEAALAVACLIAARISGIAPDEAAHHWLDRNPFTVSDDLHRLAAAAFDMATRSGGNHLGEAWAADRPVFLEYLEPYRKALHREPQEPAAPFVADFSRPGRQWLQVFWSITDQGLPDDSAYADAAERLVRAVDQDPDWLAWWRPAGLQELLVFGELVPGTYDERISRGRTTAEVWIGFGHSPEVSEASAARQVTDDLRTALAAAGGYLGLASVPPLPVLD</sequence>